<dbReference type="EMBL" id="MH248138">
    <property type="protein sequence ID" value="AWY08519.1"/>
    <property type="molecule type" value="Genomic_DNA"/>
</dbReference>
<evidence type="ECO:0000313" key="2">
    <source>
        <dbReference type="Proteomes" id="UP000251795"/>
    </source>
</evidence>
<accession>A0A2Z4QEQ3</accession>
<dbReference type="Proteomes" id="UP000251795">
    <property type="component" value="Segment"/>
</dbReference>
<protein>
    <submittedName>
        <fullName evidence="1">Uncharacterized protein</fullName>
    </submittedName>
</protein>
<name>A0A2Z4QEQ3_9CAUD</name>
<reference evidence="1 2" key="1">
    <citation type="submission" date="2018-04" db="EMBL/GenBank/DDBJ databases">
        <authorList>
            <person name="Go L.Y."/>
            <person name="Mitchell J.A."/>
        </authorList>
    </citation>
    <scope>NUCLEOTIDE SEQUENCE [LARGE SCALE GENOMIC DNA]</scope>
</reference>
<organism evidence="1 2">
    <name type="scientific">Erwinia phage vB_EamM_Alexandra</name>
    <dbReference type="NCBI Taxonomy" id="2201424"/>
    <lineage>
        <taxon>Viruses</taxon>
        <taxon>Duplodnaviria</taxon>
        <taxon>Heunggongvirae</taxon>
        <taxon>Uroviricota</taxon>
        <taxon>Caudoviricetes</taxon>
        <taxon>Alexandravirus</taxon>
        <taxon>Alexandravirus alexandra</taxon>
    </lineage>
</organism>
<evidence type="ECO:0000313" key="1">
    <source>
        <dbReference type="EMBL" id="AWY08519.1"/>
    </source>
</evidence>
<gene>
    <name evidence="1" type="ORF">Alexandra_262</name>
</gene>
<keyword evidence="2" id="KW-1185">Reference proteome</keyword>
<proteinExistence type="predicted"/>
<sequence length="123" mass="14512">MRRFLTVFNVTQQEFDDRRFYQHKLNIVTTMRRTHGVLLVVRETGKVFVATTASYQQAEEYDLRRVDFSAPSEVTVELGERFTELKQAIANNLQDKSIRYFGRTLNLNEVQHALYHTQLEIIT</sequence>